<name>A0AAN9VBB0_9ORTH</name>
<dbReference type="SMART" id="SM00327">
    <property type="entry name" value="VWA"/>
    <property type="match status" value="1"/>
</dbReference>
<dbReference type="InterPro" id="IPR035892">
    <property type="entry name" value="C2_domain_sf"/>
</dbReference>
<dbReference type="Gene3D" id="2.60.40.150">
    <property type="entry name" value="C2 domain"/>
    <property type="match status" value="2"/>
</dbReference>
<dbReference type="SUPFAM" id="SSF53300">
    <property type="entry name" value="vWA-like"/>
    <property type="match status" value="1"/>
</dbReference>
<dbReference type="InterPro" id="IPR002035">
    <property type="entry name" value="VWF_A"/>
</dbReference>
<dbReference type="PANTHER" id="PTHR10857">
    <property type="entry name" value="COPINE"/>
    <property type="match status" value="1"/>
</dbReference>
<feature type="domain" description="C2" evidence="3">
    <location>
        <begin position="129"/>
        <end position="252"/>
    </location>
</feature>
<reference evidence="4 5" key="1">
    <citation type="submission" date="2024-03" db="EMBL/GenBank/DDBJ databases">
        <title>The genome assembly and annotation of the cricket Gryllus longicercus Weissman &amp; Gray.</title>
        <authorList>
            <person name="Szrajer S."/>
            <person name="Gray D."/>
            <person name="Ylla G."/>
        </authorList>
    </citation>
    <scope>NUCLEOTIDE SEQUENCE [LARGE SCALE GENOMIC DNA]</scope>
    <source>
        <strain evidence="4">DAG 2021-001</strain>
        <tissue evidence="4">Whole body minus gut</tissue>
    </source>
</reference>
<comment type="caution">
    <text evidence="4">The sequence shown here is derived from an EMBL/GenBank/DDBJ whole genome shotgun (WGS) entry which is preliminary data.</text>
</comment>
<gene>
    <name evidence="4" type="ORF">R5R35_000911</name>
</gene>
<sequence length="545" mass="61678">MMAQLDSTTASEFVTEVEITLSCRNLPDTDVFSKSDPMCVTYLKTQDSQWQEISRTETIWNNLNPDFAKKTHLIYRFEEQQSLKFVVYDIDSESHNLQKHDFLGYSSCTLGQLVAAGKLVLPLRGLESNQGTIIVCIEELSKCRDEVILQFSGHRIERMSWFGLTDPFLEIYKINDDGEYHLVHRTEVIKWSLNPTWKPFTIAIRSLCGHDSQRSLKIKCYHWNMNGGHQFIGEFFTTFKTLSLGPCDDTVFFCLNSQKMYGDSRRKHSGEIHLTKYEYKRVYSFLDYIKGGMQIHCTIAIDFTSSNGRPNSPQSLHYCCSPSPNEYEQALTAVGEIIQDYDTDKMFPVLGFGARLPPDGHTSHDFFVNMKPSNPYCVGIPGVLEAYKSCIRKIELYGPTLFSPIINHVAKFAQAYQDGSHYFVLLIITDGIINDMAKTKQAIINAATLPMSIIIVGVGTADFSAMDELDGDTVPLVHKGVQAARDIVQFVPFRNFHCFQNVTKTKASLAKEVLAEIPDQIVSFMKCNNIQPKKVENTSKVTTAV</sequence>
<dbReference type="GO" id="GO:0005886">
    <property type="term" value="C:plasma membrane"/>
    <property type="evidence" value="ECO:0007669"/>
    <property type="project" value="TreeGrafter"/>
</dbReference>
<evidence type="ECO:0000259" key="3">
    <source>
        <dbReference type="PROSITE" id="PS50004"/>
    </source>
</evidence>
<evidence type="ECO:0000256" key="2">
    <source>
        <dbReference type="ARBA" id="ARBA00022737"/>
    </source>
</evidence>
<dbReference type="EMBL" id="JAZDUA010000492">
    <property type="protein sequence ID" value="KAK7791864.1"/>
    <property type="molecule type" value="Genomic_DNA"/>
</dbReference>
<dbReference type="FunFam" id="2.60.40.150:FF:000099">
    <property type="entry name" value="Copine 3"/>
    <property type="match status" value="1"/>
</dbReference>
<dbReference type="PROSITE" id="PS50004">
    <property type="entry name" value="C2"/>
    <property type="match status" value="2"/>
</dbReference>
<dbReference type="GO" id="GO:0071277">
    <property type="term" value="P:cellular response to calcium ion"/>
    <property type="evidence" value="ECO:0007669"/>
    <property type="project" value="TreeGrafter"/>
</dbReference>
<organism evidence="4 5">
    <name type="scientific">Gryllus longicercus</name>
    <dbReference type="NCBI Taxonomy" id="2509291"/>
    <lineage>
        <taxon>Eukaryota</taxon>
        <taxon>Metazoa</taxon>
        <taxon>Ecdysozoa</taxon>
        <taxon>Arthropoda</taxon>
        <taxon>Hexapoda</taxon>
        <taxon>Insecta</taxon>
        <taxon>Pterygota</taxon>
        <taxon>Neoptera</taxon>
        <taxon>Polyneoptera</taxon>
        <taxon>Orthoptera</taxon>
        <taxon>Ensifera</taxon>
        <taxon>Gryllidea</taxon>
        <taxon>Grylloidea</taxon>
        <taxon>Gryllidae</taxon>
        <taxon>Gryllinae</taxon>
        <taxon>Gryllus</taxon>
    </lineage>
</organism>
<dbReference type="SMART" id="SM00239">
    <property type="entry name" value="C2"/>
    <property type="match status" value="2"/>
</dbReference>
<dbReference type="AlphaFoldDB" id="A0AAN9VBB0"/>
<evidence type="ECO:0000256" key="1">
    <source>
        <dbReference type="ARBA" id="ARBA00009048"/>
    </source>
</evidence>
<accession>A0AAN9VBB0</accession>
<keyword evidence="5" id="KW-1185">Reference proteome</keyword>
<evidence type="ECO:0000313" key="5">
    <source>
        <dbReference type="Proteomes" id="UP001378592"/>
    </source>
</evidence>
<dbReference type="GO" id="GO:0005544">
    <property type="term" value="F:calcium-dependent phospholipid binding"/>
    <property type="evidence" value="ECO:0007669"/>
    <property type="project" value="InterPro"/>
</dbReference>
<keyword evidence="2" id="KW-0677">Repeat</keyword>
<dbReference type="CDD" id="cd04047">
    <property type="entry name" value="C2B_Copine"/>
    <property type="match status" value="1"/>
</dbReference>
<dbReference type="PANTHER" id="PTHR10857:SF106">
    <property type="entry name" value="C2 DOMAIN-CONTAINING PROTEIN"/>
    <property type="match status" value="1"/>
</dbReference>
<comment type="similarity">
    <text evidence="1">Belongs to the copine family.</text>
</comment>
<feature type="domain" description="C2" evidence="3">
    <location>
        <begin position="1"/>
        <end position="123"/>
    </location>
</feature>
<dbReference type="InterPro" id="IPR000008">
    <property type="entry name" value="C2_dom"/>
</dbReference>
<dbReference type="Proteomes" id="UP001378592">
    <property type="component" value="Unassembled WGS sequence"/>
</dbReference>
<dbReference type="Pfam" id="PF00168">
    <property type="entry name" value="C2"/>
    <property type="match status" value="2"/>
</dbReference>
<dbReference type="Pfam" id="PF07002">
    <property type="entry name" value="Copine"/>
    <property type="match status" value="1"/>
</dbReference>
<dbReference type="CDD" id="cd04048">
    <property type="entry name" value="C2A_Copine"/>
    <property type="match status" value="1"/>
</dbReference>
<dbReference type="InterPro" id="IPR045052">
    <property type="entry name" value="Copine"/>
</dbReference>
<dbReference type="GO" id="GO:0032991">
    <property type="term" value="C:protein-containing complex"/>
    <property type="evidence" value="ECO:0007669"/>
    <property type="project" value="UniProtKB-ARBA"/>
</dbReference>
<evidence type="ECO:0000313" key="4">
    <source>
        <dbReference type="EMBL" id="KAK7791864.1"/>
    </source>
</evidence>
<dbReference type="InterPro" id="IPR010734">
    <property type="entry name" value="Copine_C"/>
</dbReference>
<proteinExistence type="inferred from homology"/>
<protein>
    <recommendedName>
        <fullName evidence="3">C2 domain-containing protein</fullName>
    </recommendedName>
</protein>
<dbReference type="InterPro" id="IPR037768">
    <property type="entry name" value="C2B_Copine"/>
</dbReference>
<dbReference type="SUPFAM" id="SSF49562">
    <property type="entry name" value="C2 domain (Calcium/lipid-binding domain, CaLB)"/>
    <property type="match status" value="2"/>
</dbReference>
<dbReference type="InterPro" id="IPR036465">
    <property type="entry name" value="vWFA_dom_sf"/>
</dbReference>